<dbReference type="Gene3D" id="3.40.50.150">
    <property type="entry name" value="Vaccinia Virus protein VP39"/>
    <property type="match status" value="1"/>
</dbReference>
<organism evidence="7 8">
    <name type="scientific">candidate division CSSED10-310 bacterium</name>
    <dbReference type="NCBI Taxonomy" id="2855610"/>
    <lineage>
        <taxon>Bacteria</taxon>
        <taxon>Bacteria division CSSED10-310</taxon>
    </lineage>
</organism>
<feature type="domain" description="Methyltransferase" evidence="5">
    <location>
        <begin position="120"/>
        <end position="265"/>
    </location>
</feature>
<dbReference type="InterPro" id="IPR040758">
    <property type="entry name" value="PrmC_N"/>
</dbReference>
<proteinExistence type="inferred from homology"/>
<dbReference type="NCBIfam" id="TIGR00536">
    <property type="entry name" value="hemK_fam"/>
    <property type="match status" value="1"/>
</dbReference>
<keyword evidence="2 4" id="KW-0808">Transferase</keyword>
<dbReference type="CDD" id="cd02440">
    <property type="entry name" value="AdoMet_MTases"/>
    <property type="match status" value="1"/>
</dbReference>
<dbReference type="InterPro" id="IPR004556">
    <property type="entry name" value="HemK-like"/>
</dbReference>
<dbReference type="SUPFAM" id="SSF53335">
    <property type="entry name" value="S-adenosyl-L-methionine-dependent methyltransferases"/>
    <property type="match status" value="1"/>
</dbReference>
<evidence type="ECO:0000259" key="6">
    <source>
        <dbReference type="Pfam" id="PF17827"/>
    </source>
</evidence>
<evidence type="ECO:0000256" key="4">
    <source>
        <dbReference type="HAMAP-Rule" id="MF_02126"/>
    </source>
</evidence>
<evidence type="ECO:0000256" key="2">
    <source>
        <dbReference type="ARBA" id="ARBA00022679"/>
    </source>
</evidence>
<dbReference type="Pfam" id="PF17827">
    <property type="entry name" value="PrmC_N"/>
    <property type="match status" value="1"/>
</dbReference>
<dbReference type="InterPro" id="IPR002052">
    <property type="entry name" value="DNA_methylase_N6_adenine_CS"/>
</dbReference>
<dbReference type="Pfam" id="PF13847">
    <property type="entry name" value="Methyltransf_31"/>
    <property type="match status" value="1"/>
</dbReference>
<keyword evidence="3 4" id="KW-0949">S-adenosyl-L-methionine</keyword>
<feature type="binding site" evidence="4">
    <location>
        <position position="196"/>
    </location>
    <ligand>
        <name>S-adenosyl-L-methionine</name>
        <dbReference type="ChEBI" id="CHEBI:59789"/>
    </ligand>
</feature>
<comment type="function">
    <text evidence="4">Methylates the class 1 translation termination release factors RF1/PrfA and RF2/PrfB on the glutamine residue of the universally conserved GGQ motif.</text>
</comment>
<dbReference type="EC" id="2.1.1.297" evidence="4"/>
<dbReference type="PANTHER" id="PTHR18895:SF74">
    <property type="entry name" value="MTRF1L RELEASE FACTOR GLUTAMINE METHYLTRANSFERASE"/>
    <property type="match status" value="1"/>
</dbReference>
<dbReference type="InterPro" id="IPR050320">
    <property type="entry name" value="N5-glutamine_MTase"/>
</dbReference>
<dbReference type="InterPro" id="IPR029063">
    <property type="entry name" value="SAM-dependent_MTases_sf"/>
</dbReference>
<comment type="similarity">
    <text evidence="4">Belongs to the protein N5-glutamine methyltransferase family. PrmC subfamily.</text>
</comment>
<comment type="catalytic activity">
    <reaction evidence="4">
        <text>L-glutaminyl-[peptide chain release factor] + S-adenosyl-L-methionine = N(5)-methyl-L-glutaminyl-[peptide chain release factor] + S-adenosyl-L-homocysteine + H(+)</text>
        <dbReference type="Rhea" id="RHEA:42896"/>
        <dbReference type="Rhea" id="RHEA-COMP:10271"/>
        <dbReference type="Rhea" id="RHEA-COMP:10272"/>
        <dbReference type="ChEBI" id="CHEBI:15378"/>
        <dbReference type="ChEBI" id="CHEBI:30011"/>
        <dbReference type="ChEBI" id="CHEBI:57856"/>
        <dbReference type="ChEBI" id="CHEBI:59789"/>
        <dbReference type="ChEBI" id="CHEBI:61891"/>
        <dbReference type="EC" id="2.1.1.297"/>
    </reaction>
</comment>
<keyword evidence="1 4" id="KW-0489">Methyltransferase</keyword>
<protein>
    <recommendedName>
        <fullName evidence="4">Release factor glutamine methyltransferase</fullName>
        <shortName evidence="4">RF MTase</shortName>
        <ecNumber evidence="4">2.1.1.297</ecNumber>
    </recommendedName>
    <alternativeName>
        <fullName evidence="4">N5-glutamine methyltransferase PrmC</fullName>
    </alternativeName>
    <alternativeName>
        <fullName evidence="4">Protein-(glutamine-N5) MTase PrmC</fullName>
    </alternativeName>
    <alternativeName>
        <fullName evidence="4">Protein-glutamine N-methyltransferase PrmC</fullName>
    </alternativeName>
</protein>
<sequence>MKWTISRLLHWTTDYFKQKEIDSPRLDAEILLAHVLGVSRIHLYTNFDKPLEQTELASFREFVSRRGKREPIAYIIQSKEFYSLEFYINSSVLIPRPETELLVELAIKHLPEQSIAGETLSILDIGTGSGAVLLSIGHHLEKCNLVGTDIDPAGLRVARKNAIRLGLSNKTLLLCCDLFPHVTSSAPEKYDVIVSNPPYIPTLQIDQLQPEIADFEPRISLDGGPKGLDFYLKIIRAACEKMPENGIILLEVNDELAPKVKKLFEESEKFHQIENFKDYAGITRVMKATKKGSEVF</sequence>
<evidence type="ECO:0000259" key="5">
    <source>
        <dbReference type="Pfam" id="PF13847"/>
    </source>
</evidence>
<reference evidence="7 8" key="1">
    <citation type="submission" date="2024-09" db="EMBL/GenBank/DDBJ databases">
        <title>Laminarin stimulates single cell rates of sulfate reduction while oxygen inhibits transcriptomic activity in coastal marine sediment.</title>
        <authorList>
            <person name="Lindsay M."/>
            <person name="Orcutt B."/>
            <person name="Emerson D."/>
            <person name="Stepanauskas R."/>
            <person name="D'Angelo T."/>
        </authorList>
    </citation>
    <scope>NUCLEOTIDE SEQUENCE [LARGE SCALE GENOMIC DNA]</scope>
    <source>
        <strain evidence="7">SAG AM-311-K15</strain>
    </source>
</reference>
<dbReference type="GO" id="GO:0032259">
    <property type="term" value="P:methylation"/>
    <property type="evidence" value="ECO:0007669"/>
    <property type="project" value="UniProtKB-KW"/>
</dbReference>
<dbReference type="PRINTS" id="PR00507">
    <property type="entry name" value="N12N6MTFRASE"/>
</dbReference>
<evidence type="ECO:0000313" key="7">
    <source>
        <dbReference type="EMBL" id="MFC1853429.1"/>
    </source>
</evidence>
<comment type="caution">
    <text evidence="4">Lacks conserved residue(s) required for the propagation of feature annotation.</text>
</comment>
<keyword evidence="8" id="KW-1185">Reference proteome</keyword>
<evidence type="ECO:0000313" key="8">
    <source>
        <dbReference type="Proteomes" id="UP001594351"/>
    </source>
</evidence>
<feature type="binding site" evidence="4">
    <location>
        <position position="149"/>
    </location>
    <ligand>
        <name>S-adenosyl-L-methionine</name>
        <dbReference type="ChEBI" id="CHEBI:59789"/>
    </ligand>
</feature>
<dbReference type="GO" id="GO:0102559">
    <property type="term" value="F:peptide chain release factor N(5)-glutamine methyltransferase activity"/>
    <property type="evidence" value="ECO:0007669"/>
    <property type="project" value="UniProtKB-EC"/>
</dbReference>
<feature type="binding site" evidence="4">
    <location>
        <begin position="126"/>
        <end position="130"/>
    </location>
    <ligand>
        <name>S-adenosyl-L-methionine</name>
        <dbReference type="ChEBI" id="CHEBI:59789"/>
    </ligand>
</feature>
<dbReference type="InterPro" id="IPR019874">
    <property type="entry name" value="RF_methyltr_PrmC"/>
</dbReference>
<evidence type="ECO:0000256" key="3">
    <source>
        <dbReference type="ARBA" id="ARBA00022691"/>
    </source>
</evidence>
<name>A0ABV6Z4R3_UNCC1</name>
<feature type="domain" description="Release factor glutamine methyltransferase N-terminal" evidence="6">
    <location>
        <begin position="8"/>
        <end position="76"/>
    </location>
</feature>
<dbReference type="InterPro" id="IPR025714">
    <property type="entry name" value="Methyltranfer_dom"/>
</dbReference>
<dbReference type="Gene3D" id="1.10.8.10">
    <property type="entry name" value="DNA helicase RuvA subunit, C-terminal domain"/>
    <property type="match status" value="1"/>
</dbReference>
<comment type="caution">
    <text evidence="7">The sequence shown here is derived from an EMBL/GenBank/DDBJ whole genome shotgun (WGS) entry which is preliminary data.</text>
</comment>
<dbReference type="EMBL" id="JBHPBY010000499">
    <property type="protein sequence ID" value="MFC1853429.1"/>
    <property type="molecule type" value="Genomic_DNA"/>
</dbReference>
<dbReference type="NCBIfam" id="TIGR03534">
    <property type="entry name" value="RF_mod_PrmC"/>
    <property type="match status" value="1"/>
</dbReference>
<dbReference type="PROSITE" id="PS00092">
    <property type="entry name" value="N6_MTASE"/>
    <property type="match status" value="1"/>
</dbReference>
<gene>
    <name evidence="4 7" type="primary">prmC</name>
    <name evidence="7" type="ORF">ACFL27_24800</name>
</gene>
<dbReference type="HAMAP" id="MF_02126">
    <property type="entry name" value="RF_methyltr_PrmC"/>
    <property type="match status" value="1"/>
</dbReference>
<evidence type="ECO:0000256" key="1">
    <source>
        <dbReference type="ARBA" id="ARBA00022603"/>
    </source>
</evidence>
<dbReference type="Proteomes" id="UP001594351">
    <property type="component" value="Unassembled WGS sequence"/>
</dbReference>
<accession>A0ABV6Z4R3</accession>
<feature type="binding site" evidence="4">
    <location>
        <begin position="196"/>
        <end position="199"/>
    </location>
    <ligand>
        <name>substrate</name>
    </ligand>
</feature>
<dbReference type="PANTHER" id="PTHR18895">
    <property type="entry name" value="HEMK METHYLTRANSFERASE"/>
    <property type="match status" value="1"/>
</dbReference>